<name>A0ABQ7QRB3_PLUXY</name>
<gene>
    <name evidence="2" type="ORF">JYU34_007778</name>
</gene>
<evidence type="ECO:0000313" key="3">
    <source>
        <dbReference type="Proteomes" id="UP000823941"/>
    </source>
</evidence>
<dbReference type="Proteomes" id="UP000823941">
    <property type="component" value="Chromosome 10"/>
</dbReference>
<organism evidence="2 3">
    <name type="scientific">Plutella xylostella</name>
    <name type="common">Diamondback moth</name>
    <name type="synonym">Plutella maculipennis</name>
    <dbReference type="NCBI Taxonomy" id="51655"/>
    <lineage>
        <taxon>Eukaryota</taxon>
        <taxon>Metazoa</taxon>
        <taxon>Ecdysozoa</taxon>
        <taxon>Arthropoda</taxon>
        <taxon>Hexapoda</taxon>
        <taxon>Insecta</taxon>
        <taxon>Pterygota</taxon>
        <taxon>Neoptera</taxon>
        <taxon>Endopterygota</taxon>
        <taxon>Lepidoptera</taxon>
        <taxon>Glossata</taxon>
        <taxon>Ditrysia</taxon>
        <taxon>Yponomeutoidea</taxon>
        <taxon>Plutellidae</taxon>
        <taxon>Plutella</taxon>
    </lineage>
</organism>
<keyword evidence="3" id="KW-1185">Reference proteome</keyword>
<evidence type="ECO:0000256" key="1">
    <source>
        <dbReference type="SAM" id="MobiDB-lite"/>
    </source>
</evidence>
<feature type="compositionally biased region" description="Polar residues" evidence="1">
    <location>
        <begin position="55"/>
        <end position="67"/>
    </location>
</feature>
<feature type="compositionally biased region" description="Low complexity" evidence="1">
    <location>
        <begin position="43"/>
        <end position="54"/>
    </location>
</feature>
<dbReference type="EMBL" id="JAHIBW010000010">
    <property type="protein sequence ID" value="KAG7307562.1"/>
    <property type="molecule type" value="Genomic_DNA"/>
</dbReference>
<accession>A0ABQ7QRB3</accession>
<feature type="region of interest" description="Disordered" evidence="1">
    <location>
        <begin position="19"/>
        <end position="69"/>
    </location>
</feature>
<comment type="caution">
    <text evidence="2">The sequence shown here is derived from an EMBL/GenBank/DDBJ whole genome shotgun (WGS) entry which is preliminary data.</text>
</comment>
<sequence length="114" mass="12037">MDLKQVEVAYRGLPGVKAEPGVSHGHQPLNGHLREWMGGGAGSPSPGAAAQPQSNGYSSPLSTSSYGPYSPNGKIEATEYITANTGQLSCNLKLNHQAVLYRTIRCKSAPIPFD</sequence>
<evidence type="ECO:0000313" key="2">
    <source>
        <dbReference type="EMBL" id="KAG7307562.1"/>
    </source>
</evidence>
<protein>
    <submittedName>
        <fullName evidence="2">Uncharacterized protein</fullName>
    </submittedName>
</protein>
<reference evidence="2 3" key="1">
    <citation type="submission" date="2021-06" db="EMBL/GenBank/DDBJ databases">
        <title>A haploid diamondback moth (Plutella xylostella L.) genome assembly resolves 31 chromosomes and identifies a diamide resistance mutation.</title>
        <authorList>
            <person name="Ward C.M."/>
            <person name="Perry K.D."/>
            <person name="Baker G."/>
            <person name="Powis K."/>
            <person name="Heckel D.G."/>
            <person name="Baxter S.W."/>
        </authorList>
    </citation>
    <scope>NUCLEOTIDE SEQUENCE [LARGE SCALE GENOMIC DNA]</scope>
    <source>
        <strain evidence="2 3">LV</strain>
        <tissue evidence="2">Single pupa</tissue>
    </source>
</reference>
<proteinExistence type="predicted"/>